<proteinExistence type="predicted"/>
<reference evidence="1 2" key="1">
    <citation type="journal article" date="2019" name="PLoS Negl. Trop. Dis.">
        <title>Revisiting the worldwide diversity of Leptospira species in the environment.</title>
        <authorList>
            <person name="Vincent A.T."/>
            <person name="Schiettekatte O."/>
            <person name="Bourhy P."/>
            <person name="Veyrier F.J."/>
            <person name="Picardeau M."/>
        </authorList>
    </citation>
    <scope>NUCLEOTIDE SEQUENCE [LARGE SCALE GENOMIC DNA]</scope>
    <source>
        <strain evidence="1 2">201800273</strain>
    </source>
</reference>
<dbReference type="Proteomes" id="UP000297641">
    <property type="component" value="Unassembled WGS sequence"/>
</dbReference>
<dbReference type="RefSeq" id="WP_135770871.1">
    <property type="nucleotide sequence ID" value="NZ_RQFT01000008.1"/>
</dbReference>
<dbReference type="EMBL" id="RQFT01000008">
    <property type="protein sequence ID" value="TGL06504.1"/>
    <property type="molecule type" value="Genomic_DNA"/>
</dbReference>
<dbReference type="AlphaFoldDB" id="A0A7I0HS35"/>
<protein>
    <submittedName>
        <fullName evidence="1">Uncharacterized protein</fullName>
    </submittedName>
</protein>
<gene>
    <name evidence="1" type="ORF">EHQ43_08825</name>
</gene>
<sequence>MLDKDSALPKLRKFMDPSFIDYLGDSTSKEQANERAIDSWSEAWYEMAKAVTPPSTTANAAKLAFEGAAYAMNLDPTGLVFKLACDAFAETLCNGIVGHTLVPHVGQFQELIPPGLTHEKECDLRTDLMDTWLRTWKVLNITTSLEVSLS</sequence>
<name>A0A7I0HS35_9LEPT</name>
<accession>A0A7I0HS35</accession>
<comment type="caution">
    <text evidence="1">The sequence shown here is derived from an EMBL/GenBank/DDBJ whole genome shotgun (WGS) entry which is preliminary data.</text>
</comment>
<organism evidence="1 2">
    <name type="scientific">Leptospira bouyouniensis</name>
    <dbReference type="NCBI Taxonomy" id="2484911"/>
    <lineage>
        <taxon>Bacteria</taxon>
        <taxon>Pseudomonadati</taxon>
        <taxon>Spirochaetota</taxon>
        <taxon>Spirochaetia</taxon>
        <taxon>Leptospirales</taxon>
        <taxon>Leptospiraceae</taxon>
        <taxon>Leptospira</taxon>
    </lineage>
</organism>
<evidence type="ECO:0000313" key="1">
    <source>
        <dbReference type="EMBL" id="TGL06504.1"/>
    </source>
</evidence>
<evidence type="ECO:0000313" key="2">
    <source>
        <dbReference type="Proteomes" id="UP000297641"/>
    </source>
</evidence>